<name>A0A8H3QMQ7_9GLOM</name>
<protein>
    <submittedName>
        <fullName evidence="1">Uncharacterized protein</fullName>
    </submittedName>
</protein>
<dbReference type="EMBL" id="BLAL01000060">
    <property type="protein sequence ID" value="GES82294.1"/>
    <property type="molecule type" value="Genomic_DNA"/>
</dbReference>
<organism evidence="1 2">
    <name type="scientific">Rhizophagus clarus</name>
    <dbReference type="NCBI Taxonomy" id="94130"/>
    <lineage>
        <taxon>Eukaryota</taxon>
        <taxon>Fungi</taxon>
        <taxon>Fungi incertae sedis</taxon>
        <taxon>Mucoromycota</taxon>
        <taxon>Glomeromycotina</taxon>
        <taxon>Glomeromycetes</taxon>
        <taxon>Glomerales</taxon>
        <taxon>Glomeraceae</taxon>
        <taxon>Rhizophagus</taxon>
    </lineage>
</organism>
<comment type="caution">
    <text evidence="1">The sequence shown here is derived from an EMBL/GenBank/DDBJ whole genome shotgun (WGS) entry which is preliminary data.</text>
</comment>
<evidence type="ECO:0000313" key="2">
    <source>
        <dbReference type="Proteomes" id="UP000615446"/>
    </source>
</evidence>
<accession>A0A8H3QMQ7</accession>
<gene>
    <name evidence="1" type="ORF">RCL2_000950700</name>
</gene>
<proteinExistence type="predicted"/>
<sequence>MHYALLDKLINEPHIGIGVLILENEAQYCTSNHHFLYVQKHFDIIDHCKDNIEDKDVGRQIAKYHDKTQHCEKKSKDVIYKGLDNCSANFRRTSLSVDGN</sequence>
<dbReference type="Proteomes" id="UP000615446">
    <property type="component" value="Unassembled WGS sequence"/>
</dbReference>
<dbReference type="AlphaFoldDB" id="A0A8H3QMQ7"/>
<reference evidence="1" key="1">
    <citation type="submission" date="2019-10" db="EMBL/GenBank/DDBJ databases">
        <title>Conservation and host-specific expression of non-tandemly repeated heterogenous ribosome RNA gene in arbuscular mycorrhizal fungi.</title>
        <authorList>
            <person name="Maeda T."/>
            <person name="Kobayashi Y."/>
            <person name="Nakagawa T."/>
            <person name="Ezawa T."/>
            <person name="Yamaguchi K."/>
            <person name="Bino T."/>
            <person name="Nishimoto Y."/>
            <person name="Shigenobu S."/>
            <person name="Kawaguchi M."/>
        </authorList>
    </citation>
    <scope>NUCLEOTIDE SEQUENCE</scope>
    <source>
        <strain evidence="1">HR1</strain>
    </source>
</reference>
<evidence type="ECO:0000313" key="1">
    <source>
        <dbReference type="EMBL" id="GES82294.1"/>
    </source>
</evidence>